<keyword evidence="8 10" id="KW-0472">Membrane</keyword>
<keyword evidence="4 10" id="KW-0812">Transmembrane</keyword>
<evidence type="ECO:0000313" key="12">
    <source>
        <dbReference type="Proteomes" id="UP000198793"/>
    </source>
</evidence>
<name>A0A1H0NJH9_9HYPH</name>
<accession>A0A1H0NJH9</accession>
<dbReference type="EMBL" id="FNIT01000023">
    <property type="protein sequence ID" value="SDO92854.1"/>
    <property type="molecule type" value="Genomic_DNA"/>
</dbReference>
<dbReference type="AlphaFoldDB" id="A0A1H0NJH9"/>
<dbReference type="GO" id="GO:0015288">
    <property type="term" value="F:porin activity"/>
    <property type="evidence" value="ECO:0007669"/>
    <property type="project" value="UniProtKB-KW"/>
</dbReference>
<evidence type="ECO:0000256" key="1">
    <source>
        <dbReference type="ARBA" id="ARBA00009521"/>
    </source>
</evidence>
<comment type="subcellular location">
    <subcellularLocation>
        <location evidence="10">Cell outer membrane</location>
        <topology evidence="10">Multi-pass membrane protein</topology>
    </subcellularLocation>
</comment>
<evidence type="ECO:0000256" key="2">
    <source>
        <dbReference type="ARBA" id="ARBA00022448"/>
    </source>
</evidence>
<keyword evidence="3 10" id="KW-1134">Transmembrane beta strand</keyword>
<evidence type="ECO:0000256" key="3">
    <source>
        <dbReference type="ARBA" id="ARBA00022452"/>
    </source>
</evidence>
<evidence type="ECO:0000256" key="6">
    <source>
        <dbReference type="ARBA" id="ARBA00023065"/>
    </source>
</evidence>
<evidence type="ECO:0000256" key="4">
    <source>
        <dbReference type="ARBA" id="ARBA00022692"/>
    </source>
</evidence>
<gene>
    <name evidence="11" type="ORF">SAMN05192530_1238</name>
</gene>
<keyword evidence="2 10" id="KW-0813">Transport</keyword>
<keyword evidence="5 10" id="KW-0732">Signal</keyword>
<dbReference type="GO" id="GO:0046930">
    <property type="term" value="C:pore complex"/>
    <property type="evidence" value="ECO:0007669"/>
    <property type="project" value="UniProtKB-KW"/>
</dbReference>
<evidence type="ECO:0000313" key="11">
    <source>
        <dbReference type="EMBL" id="SDO92854.1"/>
    </source>
</evidence>
<dbReference type="GO" id="GO:0009279">
    <property type="term" value="C:cell outer membrane"/>
    <property type="evidence" value="ECO:0007669"/>
    <property type="project" value="UniProtKB-SubCell"/>
</dbReference>
<feature type="signal peptide" evidence="10">
    <location>
        <begin position="1"/>
        <end position="22"/>
    </location>
</feature>
<keyword evidence="7 10" id="KW-0626">Porin</keyword>
<dbReference type="RefSeq" id="WP_090677312.1">
    <property type="nucleotide sequence ID" value="NZ_FNIT01000023.1"/>
</dbReference>
<dbReference type="GO" id="GO:0006811">
    <property type="term" value="P:monoatomic ion transport"/>
    <property type="evidence" value="ECO:0007669"/>
    <property type="project" value="UniProtKB-KW"/>
</dbReference>
<keyword evidence="9 10" id="KW-0998">Cell outer membrane</keyword>
<evidence type="ECO:0000256" key="8">
    <source>
        <dbReference type="ARBA" id="ARBA00023136"/>
    </source>
</evidence>
<keyword evidence="6 10" id="KW-0406">Ion transport</keyword>
<proteinExistence type="inferred from homology"/>
<evidence type="ECO:0000256" key="9">
    <source>
        <dbReference type="ARBA" id="ARBA00023237"/>
    </source>
</evidence>
<comment type="similarity">
    <text evidence="1 10">Belongs to the alphaproteobacteria porin family.</text>
</comment>
<dbReference type="InterPro" id="IPR003684">
    <property type="entry name" value="Porin_alphabac"/>
</dbReference>
<dbReference type="Pfam" id="PF02530">
    <property type="entry name" value="Porin_2"/>
    <property type="match status" value="1"/>
</dbReference>
<dbReference type="SUPFAM" id="SSF56935">
    <property type="entry name" value="Porins"/>
    <property type="match status" value="1"/>
</dbReference>
<comment type="function">
    <text evidence="10">Forms passive diffusion pores that allow small molecular weight hydrophilic materials across the outer membrane.</text>
</comment>
<dbReference type="Proteomes" id="UP000198793">
    <property type="component" value="Unassembled WGS sequence"/>
</dbReference>
<evidence type="ECO:0000256" key="7">
    <source>
        <dbReference type="ARBA" id="ARBA00023114"/>
    </source>
</evidence>
<keyword evidence="12" id="KW-1185">Reference proteome</keyword>
<protein>
    <recommendedName>
        <fullName evidence="10">Porin</fullName>
    </recommendedName>
</protein>
<dbReference type="OrthoDB" id="7801681at2"/>
<evidence type="ECO:0000256" key="5">
    <source>
        <dbReference type="ARBA" id="ARBA00022729"/>
    </source>
</evidence>
<feature type="chain" id="PRO_5011329148" description="Porin" evidence="10">
    <location>
        <begin position="23"/>
        <end position="420"/>
    </location>
</feature>
<reference evidence="11 12" key="1">
    <citation type="submission" date="2016-10" db="EMBL/GenBank/DDBJ databases">
        <authorList>
            <person name="de Groot N.N."/>
        </authorList>
    </citation>
    <scope>NUCLEOTIDE SEQUENCE [LARGE SCALE GENOMIC DNA]</scope>
    <source>
        <strain evidence="12">L7-484,KACC 16230,DSM 25025</strain>
    </source>
</reference>
<dbReference type="STRING" id="1166073.SAMN05192530_1238"/>
<comment type="domain">
    <text evidence="10">Consists of 16-stranded beta-barrel sheets, with large surface-exposed loops, that form a transmembrane pore at the center of each barrel. The pore is partially ocluded by a peptide loop that folds into the pore lumen.</text>
</comment>
<sequence length="420" mass="45249">MTIKTWLLGSAALLSTLPGARAADAVIAPEPEPVDYVRACDVYGEGFHYIPGTESCFSFNGYVRFDTIVAGNPATNLEGDEYQVSTAVRSRLNFDVREETDLGTLRSFIRLQNTNLSGSDNEVEIDQAFLQLGGLLAGYRDTMWSSGIGDIEDGLLTDTDLVVGDFNTNQINYTFAASGFSLTVGLEDDGTGDVVPDVHGKLVYLGDWGGAYLSAVYDETFNFEDARDAIGTDPFDFNGVETFPISLPGLPRVLNDGNNDAFALKGGVYLKDVLLPESQLKVEGHYAFDPTVYASIAGLATTSAFTADNPNVLNPTPGAVPIFLEWAAGAGYAQGIGKLGIAVAGQYGKTFDTQFFGALPNGQFGTFSTTGDYYAFVGNLGYKFTPNFASLAEVVYRNVDFDRIGDTDQVTGFLRFQRDF</sequence>
<organism evidence="11 12">
    <name type="scientific">Aureimonas jatrophae</name>
    <dbReference type="NCBI Taxonomy" id="1166073"/>
    <lineage>
        <taxon>Bacteria</taxon>
        <taxon>Pseudomonadati</taxon>
        <taxon>Pseudomonadota</taxon>
        <taxon>Alphaproteobacteria</taxon>
        <taxon>Hyphomicrobiales</taxon>
        <taxon>Aurantimonadaceae</taxon>
        <taxon>Aureimonas</taxon>
    </lineage>
</organism>
<evidence type="ECO:0000256" key="10">
    <source>
        <dbReference type="RuleBase" id="RU364005"/>
    </source>
</evidence>